<comment type="similarity">
    <text evidence="2">Belongs to the oxidase-dependent Fe transporter (OFeT) (TC 9.A.10.1) family.</text>
</comment>
<evidence type="ECO:0000256" key="1">
    <source>
        <dbReference type="ARBA" id="ARBA00004141"/>
    </source>
</evidence>
<accession>A0A7V1EH92</accession>
<evidence type="ECO:0000256" key="2">
    <source>
        <dbReference type="ARBA" id="ARBA00008333"/>
    </source>
</evidence>
<proteinExistence type="inferred from homology"/>
<organism evidence="7">
    <name type="scientific">candidate division WOR-3 bacterium</name>
    <dbReference type="NCBI Taxonomy" id="2052148"/>
    <lineage>
        <taxon>Bacteria</taxon>
        <taxon>Bacteria division WOR-3</taxon>
    </lineage>
</organism>
<feature type="transmembrane region" description="Helical" evidence="6">
    <location>
        <begin position="146"/>
        <end position="164"/>
    </location>
</feature>
<feature type="transmembrane region" description="Helical" evidence="6">
    <location>
        <begin position="70"/>
        <end position="89"/>
    </location>
</feature>
<dbReference type="PANTHER" id="PTHR31632">
    <property type="entry name" value="IRON TRANSPORTER FTH1"/>
    <property type="match status" value="1"/>
</dbReference>
<evidence type="ECO:0000256" key="5">
    <source>
        <dbReference type="ARBA" id="ARBA00023136"/>
    </source>
</evidence>
<dbReference type="GO" id="GO:0033573">
    <property type="term" value="C:high-affinity iron permease complex"/>
    <property type="evidence" value="ECO:0007669"/>
    <property type="project" value="InterPro"/>
</dbReference>
<evidence type="ECO:0000256" key="3">
    <source>
        <dbReference type="ARBA" id="ARBA00022692"/>
    </source>
</evidence>
<dbReference type="AlphaFoldDB" id="A0A7V1EH92"/>
<keyword evidence="4 6" id="KW-1133">Transmembrane helix</keyword>
<dbReference type="Pfam" id="PF03239">
    <property type="entry name" value="FTR1"/>
    <property type="match status" value="1"/>
</dbReference>
<dbReference type="EMBL" id="DSKY01000004">
    <property type="protein sequence ID" value="HDY58263.1"/>
    <property type="molecule type" value="Genomic_DNA"/>
</dbReference>
<sequence length="266" mass="29303">MISSFLITFREALEVALIIGIILGYLVRTSQTEYNNVVYIGVASGIVASIIGALLFTTIAGGLTGRTEEIFEGIAMLVGSFLLTTMILWMKQKHIARELEHRVGIELSEAHKFGLFLLVFVSVVREGIETVIFLGAAGFVSANNNLVGAIAGIIVAIFLGYAMFIGSRKINIKKFFNITGILLILFAAGLLAYGIHELHEAKIIPTIIEHIWDINPILNENGHIGSILKELFGYNGNPSLIEVLSYIVYLGFISIIWRSIRKVHRE</sequence>
<feature type="transmembrane region" description="Helical" evidence="6">
    <location>
        <begin position="243"/>
        <end position="260"/>
    </location>
</feature>
<evidence type="ECO:0000313" key="7">
    <source>
        <dbReference type="EMBL" id="HDY58263.1"/>
    </source>
</evidence>
<evidence type="ECO:0000256" key="4">
    <source>
        <dbReference type="ARBA" id="ARBA00022989"/>
    </source>
</evidence>
<feature type="transmembrane region" description="Helical" evidence="6">
    <location>
        <begin position="38"/>
        <end position="64"/>
    </location>
</feature>
<name>A0A7V1EH92_UNCW3</name>
<evidence type="ECO:0000256" key="6">
    <source>
        <dbReference type="SAM" id="Phobius"/>
    </source>
</evidence>
<keyword evidence="5 6" id="KW-0472">Membrane</keyword>
<feature type="transmembrane region" description="Helical" evidence="6">
    <location>
        <begin position="6"/>
        <end position="26"/>
    </location>
</feature>
<protein>
    <submittedName>
        <fullName evidence="7">High-affinity iron transporter</fullName>
    </submittedName>
</protein>
<feature type="transmembrane region" description="Helical" evidence="6">
    <location>
        <begin position="115"/>
        <end position="140"/>
    </location>
</feature>
<dbReference type="InterPro" id="IPR004923">
    <property type="entry name" value="FTR1/Fip1/EfeU"/>
</dbReference>
<feature type="transmembrane region" description="Helical" evidence="6">
    <location>
        <begin position="176"/>
        <end position="195"/>
    </location>
</feature>
<comment type="subcellular location">
    <subcellularLocation>
        <location evidence="1">Membrane</location>
        <topology evidence="1">Multi-pass membrane protein</topology>
    </subcellularLocation>
</comment>
<dbReference type="PANTHER" id="PTHR31632:SF2">
    <property type="entry name" value="PLASMA MEMBRANE IRON PERMEASE"/>
    <property type="match status" value="1"/>
</dbReference>
<dbReference type="GO" id="GO:0015093">
    <property type="term" value="F:ferrous iron transmembrane transporter activity"/>
    <property type="evidence" value="ECO:0007669"/>
    <property type="project" value="TreeGrafter"/>
</dbReference>
<comment type="caution">
    <text evidence="7">The sequence shown here is derived from an EMBL/GenBank/DDBJ whole genome shotgun (WGS) entry which is preliminary data.</text>
</comment>
<gene>
    <name evidence="7" type="ORF">ENP86_01720</name>
</gene>
<reference evidence="7" key="1">
    <citation type="journal article" date="2020" name="mSystems">
        <title>Genome- and Community-Level Interaction Insights into Carbon Utilization and Element Cycling Functions of Hydrothermarchaeota in Hydrothermal Sediment.</title>
        <authorList>
            <person name="Zhou Z."/>
            <person name="Liu Y."/>
            <person name="Xu W."/>
            <person name="Pan J."/>
            <person name="Luo Z.H."/>
            <person name="Li M."/>
        </authorList>
    </citation>
    <scope>NUCLEOTIDE SEQUENCE [LARGE SCALE GENOMIC DNA]</scope>
    <source>
        <strain evidence="7">SpSt-258</strain>
    </source>
</reference>
<keyword evidence="3 6" id="KW-0812">Transmembrane</keyword>